<sequence>MASLLLTLLGIAVGLGLIFVGAGMEPITMLGVEVRPAVPLLLVYLAGMLVGRFGNTRR</sequence>
<reference evidence="2 3" key="1">
    <citation type="submission" date="2024-02" db="EMBL/GenBank/DDBJ databases">
        <title>Lysinimicrobium sediminis NBRC 112286.</title>
        <authorList>
            <person name="Ichikawa N."/>
            <person name="Katano-Makiyama Y."/>
            <person name="Hidaka K."/>
        </authorList>
    </citation>
    <scope>NUCLEOTIDE SEQUENCE [LARGE SCALE GENOMIC DNA]</scope>
    <source>
        <strain evidence="2 3">NBRC 112286</strain>
    </source>
</reference>
<proteinExistence type="predicted"/>
<feature type="transmembrane region" description="Helical" evidence="1">
    <location>
        <begin position="34"/>
        <end position="54"/>
    </location>
</feature>
<evidence type="ECO:0000313" key="3">
    <source>
        <dbReference type="Proteomes" id="UP001426770"/>
    </source>
</evidence>
<keyword evidence="3" id="KW-1185">Reference proteome</keyword>
<dbReference type="Proteomes" id="UP001426770">
    <property type="component" value="Unassembled WGS sequence"/>
</dbReference>
<protein>
    <recommendedName>
        <fullName evidence="4">XapX domain-containing protein</fullName>
    </recommendedName>
</protein>
<dbReference type="RefSeq" id="WP_286214186.1">
    <property type="nucleotide sequence ID" value="NZ_AP027736.1"/>
</dbReference>
<keyword evidence="1" id="KW-0472">Membrane</keyword>
<gene>
    <name evidence="2" type="ORF">Lsed01_01968</name>
</gene>
<name>A0ABP9WI59_9MICO</name>
<evidence type="ECO:0008006" key="4">
    <source>
        <dbReference type="Google" id="ProtNLM"/>
    </source>
</evidence>
<dbReference type="EMBL" id="BAABRR010000010">
    <property type="protein sequence ID" value="GAA5519518.1"/>
    <property type="molecule type" value="Genomic_DNA"/>
</dbReference>
<keyword evidence="1" id="KW-1133">Transmembrane helix</keyword>
<accession>A0ABP9WI59</accession>
<comment type="caution">
    <text evidence="2">The sequence shown here is derived from an EMBL/GenBank/DDBJ whole genome shotgun (WGS) entry which is preliminary data.</text>
</comment>
<keyword evidence="1" id="KW-0812">Transmembrane</keyword>
<evidence type="ECO:0000313" key="2">
    <source>
        <dbReference type="EMBL" id="GAA5519518.1"/>
    </source>
</evidence>
<evidence type="ECO:0000256" key="1">
    <source>
        <dbReference type="SAM" id="Phobius"/>
    </source>
</evidence>
<organism evidence="2 3">
    <name type="scientific">Demequina sediminis</name>
    <dbReference type="NCBI Taxonomy" id="1930058"/>
    <lineage>
        <taxon>Bacteria</taxon>
        <taxon>Bacillati</taxon>
        <taxon>Actinomycetota</taxon>
        <taxon>Actinomycetes</taxon>
        <taxon>Micrococcales</taxon>
        <taxon>Demequinaceae</taxon>
        <taxon>Demequina</taxon>
    </lineage>
</organism>